<dbReference type="Pfam" id="PF07593">
    <property type="entry name" value="UnbV_ASPIC"/>
    <property type="match status" value="1"/>
</dbReference>
<reference evidence="4 5" key="1">
    <citation type="journal article" date="2014" name="Genome Announc.">
        <title>Draft Genome Sequence of the Agar-Degrading Bacterium Catenovulum sp. Strain DS-2, Isolated from Intestines of Haliotis diversicolor.</title>
        <authorList>
            <person name="Shan D."/>
            <person name="Li X."/>
            <person name="Gu Z."/>
            <person name="Wei G."/>
            <person name="Gao Z."/>
            <person name="Shao Z."/>
        </authorList>
    </citation>
    <scope>NUCLEOTIDE SEQUENCE [LARGE SCALE GENOMIC DNA]</scope>
    <source>
        <strain evidence="4 5">DS-2</strain>
    </source>
</reference>
<dbReference type="AlphaFoldDB" id="W7Q656"/>
<protein>
    <submittedName>
        <fullName evidence="4">Ig domain-containing protein group 2 domain-containing protein</fullName>
    </submittedName>
</protein>
<name>W7Q656_9ALTE</name>
<organism evidence="4 5">
    <name type="scientific">Catenovulum agarivorans DS-2</name>
    <dbReference type="NCBI Taxonomy" id="1328313"/>
    <lineage>
        <taxon>Bacteria</taxon>
        <taxon>Pseudomonadati</taxon>
        <taxon>Pseudomonadota</taxon>
        <taxon>Gammaproteobacteria</taxon>
        <taxon>Alteromonadales</taxon>
        <taxon>Alteromonadaceae</taxon>
        <taxon>Catenovulum</taxon>
    </lineage>
</organism>
<dbReference type="InterPro" id="IPR013517">
    <property type="entry name" value="FG-GAP"/>
</dbReference>
<dbReference type="Proteomes" id="UP000019276">
    <property type="component" value="Unassembled WGS sequence"/>
</dbReference>
<evidence type="ECO:0000313" key="5">
    <source>
        <dbReference type="Proteomes" id="UP000019276"/>
    </source>
</evidence>
<evidence type="ECO:0000313" key="4">
    <source>
        <dbReference type="EMBL" id="EWH08254.1"/>
    </source>
</evidence>
<dbReference type="Pfam" id="PF13517">
    <property type="entry name" value="FG-GAP_3"/>
    <property type="match status" value="2"/>
</dbReference>
<gene>
    <name evidence="4" type="ORF">DS2_18273</name>
</gene>
<dbReference type="OrthoDB" id="100785at2"/>
<accession>W7Q656</accession>
<feature type="domain" description="ASPIC/UnbV" evidence="3">
    <location>
        <begin position="665"/>
        <end position="731"/>
    </location>
</feature>
<proteinExistence type="predicted"/>
<dbReference type="eggNOG" id="COG2931">
    <property type="taxonomic scope" value="Bacteria"/>
</dbReference>
<dbReference type="PANTHER" id="PTHR16026">
    <property type="entry name" value="CARTILAGE ACIDIC PROTEIN 1"/>
    <property type="match status" value="1"/>
</dbReference>
<dbReference type="PATRIC" id="fig|1328313.3.peg.3734"/>
<evidence type="ECO:0000259" key="3">
    <source>
        <dbReference type="Pfam" id="PF07593"/>
    </source>
</evidence>
<dbReference type="InterPro" id="IPR028994">
    <property type="entry name" value="Integrin_alpha_N"/>
</dbReference>
<dbReference type="PROSITE" id="PS51257">
    <property type="entry name" value="PROKAR_LIPOPROTEIN"/>
    <property type="match status" value="1"/>
</dbReference>
<dbReference type="RefSeq" id="WP_035016470.1">
    <property type="nucleotide sequence ID" value="NZ_ARZY01000055.1"/>
</dbReference>
<evidence type="ECO:0000256" key="1">
    <source>
        <dbReference type="ARBA" id="ARBA00022729"/>
    </source>
</evidence>
<dbReference type="InterPro" id="IPR027039">
    <property type="entry name" value="Crtac1"/>
</dbReference>
<dbReference type="PANTHER" id="PTHR16026:SF0">
    <property type="entry name" value="CARTILAGE ACIDIC PROTEIN 1"/>
    <property type="match status" value="1"/>
</dbReference>
<feature type="chain" id="PRO_5004897781" evidence="2">
    <location>
        <begin position="18"/>
        <end position="876"/>
    </location>
</feature>
<dbReference type="InterPro" id="IPR011519">
    <property type="entry name" value="UnbV_ASPIC"/>
</dbReference>
<dbReference type="eggNOG" id="COG5492">
    <property type="taxonomic scope" value="Bacteria"/>
</dbReference>
<keyword evidence="1 2" id="KW-0732">Signal</keyword>
<sequence length="876" mass="96679">MKNIICYLLVFLLFACSADKTQVAKNLEVTPETTIEIDYEVTGPLTKVVHMQVDNSQAYASISLMANQQVLFSNLDIPSAGQHSLTALIKFNQTGPTKLKLSSLNAALKITSLTIKDTTDIQIPQYQDISIPAGLDKVNSIKYGGPTVADIDNDGDYDFIVNNHNAESSKLYWNNGDGTVTKHKKDLARWFMHDLHGVSAGDYDHDGDLDLIVTQGGGNGKNPSKANFYHNNHGTLVLMTGDVNIKRGGRGRGGFWTDMDLDGDLDLLLINETSLHGDKPQHFAYENLGNSTFKFRFVEGLLNQHPSRTLITDLNNDQIDDIILYSPLSVWQGNGDFTYTEITDQFPKEINILRGILAIADIDIDNDGDLDLYLARGKDIESNNSLAASVDFEPNKQIFSIKPRGLKGTDSFSFTASKDVKLYNHTYLARGNFRGKSYPIFLGKNKKVSSIKAGETFTLTAKDAQGWPEDTSESGVYFGYLGDNQWQALLVRNANLFWNYQFSLSGVESAQLDFEAANRNTADILLRNDNGKFVDVSSQWNIPQGGNSTGVTVGDFNNDSFQDLLVYRWGLIHARGADLMLLNNGSQKFVATTSHGAHDIQGPGKGDMGQAFDFDLDGDLDILSGSEGGEWYLYQNQTINKQTSTQNNYLLTRVAYSPKAKIDPISAVVKLKIAGQTYLQEVGSAGSVFSQSLLNIVHFGLAKHQKVDEITVTWRNGESVKFENVPANQIIDAGIVVTPAKPQQTSIDASQTTAPYVKIVNRDEFENKPLKIGDSYTLAVEYHAGTGNRVIKSDEGGIRFWFRHFKSKWIPVKDVVLVDESAVGSESGKTKMTFKLTGLTPTAELPDGHLYQFRVSFASSNGDMLDDIIYPLSLVE</sequence>
<dbReference type="EMBL" id="ARZY01000055">
    <property type="protein sequence ID" value="EWH08254.1"/>
    <property type="molecule type" value="Genomic_DNA"/>
</dbReference>
<dbReference type="Gene3D" id="2.130.10.130">
    <property type="entry name" value="Integrin alpha, N-terminal"/>
    <property type="match status" value="1"/>
</dbReference>
<dbReference type="STRING" id="1328313.DS2_18273"/>
<keyword evidence="5" id="KW-1185">Reference proteome</keyword>
<dbReference type="SUPFAM" id="SSF69318">
    <property type="entry name" value="Integrin alpha N-terminal domain"/>
    <property type="match status" value="2"/>
</dbReference>
<feature type="signal peptide" evidence="2">
    <location>
        <begin position="1"/>
        <end position="17"/>
    </location>
</feature>
<comment type="caution">
    <text evidence="4">The sequence shown here is derived from an EMBL/GenBank/DDBJ whole genome shotgun (WGS) entry which is preliminary data.</text>
</comment>
<evidence type="ECO:0000256" key="2">
    <source>
        <dbReference type="SAM" id="SignalP"/>
    </source>
</evidence>